<sequence length="212" mass="22999">MRHILVYGDSMSWGLIPTTRKRLNFEERWPGVLEIGLNSADQHVRVVEDCLNGRRTVWEDPFKPGRNGSQGLAQRIETLTPLSLVIVMLGINDFQSMHQNDAWLSSQGLAVIINTIRQAPIEPGMQVPPILIVAPPLPGIPRGAIAPKFAGCEGKCIGLADAYKEVAAAAGCHFFDAGSVVTSSEYDGVHLDADQHLILGWELVGVVSAVLK</sequence>
<evidence type="ECO:0000313" key="2">
    <source>
        <dbReference type="EMBL" id="MBC3908385.1"/>
    </source>
</evidence>
<proteinExistence type="predicted"/>
<dbReference type="EMBL" id="JACOFX010000005">
    <property type="protein sequence ID" value="MBC3908385.1"/>
    <property type="molecule type" value="Genomic_DNA"/>
</dbReference>
<dbReference type="Pfam" id="PF13472">
    <property type="entry name" value="Lipase_GDSL_2"/>
    <property type="match status" value="1"/>
</dbReference>
<feature type="domain" description="SGNH hydrolase-type esterase" evidence="1">
    <location>
        <begin position="6"/>
        <end position="194"/>
    </location>
</feature>
<keyword evidence="2" id="KW-0378">Hydrolase</keyword>
<evidence type="ECO:0000259" key="1">
    <source>
        <dbReference type="Pfam" id="PF13472"/>
    </source>
</evidence>
<dbReference type="RefSeq" id="WP_186953933.1">
    <property type="nucleotide sequence ID" value="NZ_JACOFX010000005.1"/>
</dbReference>
<protein>
    <submittedName>
        <fullName evidence="2">SGNH/GDSL hydrolase family protein</fullName>
    </submittedName>
</protein>
<accession>A0ABR6Z9D9</accession>
<dbReference type="Proteomes" id="UP000646911">
    <property type="component" value="Unassembled WGS sequence"/>
</dbReference>
<gene>
    <name evidence="2" type="ORF">H8L47_12530</name>
</gene>
<dbReference type="InterPro" id="IPR036514">
    <property type="entry name" value="SGNH_hydro_sf"/>
</dbReference>
<comment type="caution">
    <text evidence="2">The sequence shown here is derived from an EMBL/GenBank/DDBJ whole genome shotgun (WGS) entry which is preliminary data.</text>
</comment>
<dbReference type="Gene3D" id="3.40.50.1110">
    <property type="entry name" value="SGNH hydrolase"/>
    <property type="match status" value="1"/>
</dbReference>
<evidence type="ECO:0000313" key="3">
    <source>
        <dbReference type="Proteomes" id="UP000646911"/>
    </source>
</evidence>
<dbReference type="GO" id="GO:0016787">
    <property type="term" value="F:hydrolase activity"/>
    <property type="evidence" value="ECO:0007669"/>
    <property type="project" value="UniProtKB-KW"/>
</dbReference>
<organism evidence="2 3">
    <name type="scientific">Undibacterium umbellatum</name>
    <dbReference type="NCBI Taxonomy" id="2762300"/>
    <lineage>
        <taxon>Bacteria</taxon>
        <taxon>Pseudomonadati</taxon>
        <taxon>Pseudomonadota</taxon>
        <taxon>Betaproteobacteria</taxon>
        <taxon>Burkholderiales</taxon>
        <taxon>Oxalobacteraceae</taxon>
        <taxon>Undibacterium</taxon>
    </lineage>
</organism>
<dbReference type="SUPFAM" id="SSF52266">
    <property type="entry name" value="SGNH hydrolase"/>
    <property type="match status" value="1"/>
</dbReference>
<keyword evidence="3" id="KW-1185">Reference proteome</keyword>
<name>A0ABR6Z9D9_9BURK</name>
<dbReference type="CDD" id="cd01839">
    <property type="entry name" value="SGNH_arylesterase_like"/>
    <property type="match status" value="1"/>
</dbReference>
<dbReference type="InterPro" id="IPR013830">
    <property type="entry name" value="SGNH_hydro"/>
</dbReference>
<reference evidence="2 3" key="1">
    <citation type="submission" date="2020-08" db="EMBL/GenBank/DDBJ databases">
        <title>Novel species isolated from subtropical streams in China.</title>
        <authorList>
            <person name="Lu H."/>
        </authorList>
    </citation>
    <scope>NUCLEOTIDE SEQUENCE [LARGE SCALE GENOMIC DNA]</scope>
    <source>
        <strain evidence="2 3">NL8W</strain>
    </source>
</reference>